<dbReference type="RefSeq" id="XP_013397790.1">
    <property type="nucleotide sequence ID" value="XM_013542336.1"/>
</dbReference>
<dbReference type="GO" id="GO:0005856">
    <property type="term" value="C:cytoskeleton"/>
    <property type="evidence" value="ECO:0007669"/>
    <property type="project" value="TreeGrafter"/>
</dbReference>
<dbReference type="STRING" id="7574.A0A1S3IHQ3"/>
<keyword evidence="4" id="KW-1185">Reference proteome</keyword>
<accession>A0A1S3IHQ3</accession>
<dbReference type="GO" id="GO:0005886">
    <property type="term" value="C:plasma membrane"/>
    <property type="evidence" value="ECO:0007669"/>
    <property type="project" value="UniProtKB-SubCell"/>
</dbReference>
<feature type="compositionally biased region" description="Basic and acidic residues" evidence="2">
    <location>
        <begin position="26"/>
        <end position="36"/>
    </location>
</feature>
<dbReference type="FunFam" id="3.40.225.10:FF:000013">
    <property type="entry name" value="Class II aldolase"/>
    <property type="match status" value="1"/>
</dbReference>
<dbReference type="GO" id="GO:0014069">
    <property type="term" value="C:postsynaptic density"/>
    <property type="evidence" value="ECO:0007669"/>
    <property type="project" value="TreeGrafter"/>
</dbReference>
<dbReference type="Gene3D" id="3.40.225.10">
    <property type="entry name" value="Class II aldolase/adducin N-terminal domain"/>
    <property type="match status" value="1"/>
</dbReference>
<feature type="compositionally biased region" description="Basic and acidic residues" evidence="2">
    <location>
        <begin position="768"/>
        <end position="788"/>
    </location>
</feature>
<dbReference type="SUPFAM" id="SSF53639">
    <property type="entry name" value="AraD/HMP-PK domain-like"/>
    <property type="match status" value="1"/>
</dbReference>
<reference evidence="5 6" key="1">
    <citation type="submission" date="2025-04" db="UniProtKB">
        <authorList>
            <consortium name="RefSeq"/>
        </authorList>
    </citation>
    <scope>IDENTIFICATION</scope>
    <source>
        <tissue evidence="5 6">Gonads</tissue>
    </source>
</reference>
<proteinExistence type="inferred from homology"/>
<dbReference type="InterPro" id="IPR051017">
    <property type="entry name" value="Aldolase-II_Adducin_sf"/>
</dbReference>
<feature type="compositionally biased region" description="Polar residues" evidence="2">
    <location>
        <begin position="1"/>
        <end position="12"/>
    </location>
</feature>
<feature type="compositionally biased region" description="Basic and acidic residues" evidence="2">
    <location>
        <begin position="579"/>
        <end position="593"/>
    </location>
</feature>
<evidence type="ECO:0000256" key="1">
    <source>
        <dbReference type="ARBA" id="ARBA00006274"/>
    </source>
</evidence>
<dbReference type="OrthoDB" id="3238794at2759"/>
<dbReference type="PANTHER" id="PTHR10672">
    <property type="entry name" value="ADDUCIN"/>
    <property type="match status" value="1"/>
</dbReference>
<dbReference type="RefSeq" id="XP_013397791.1">
    <property type="nucleotide sequence ID" value="XM_013542337.1"/>
</dbReference>
<feature type="compositionally biased region" description="Basic and acidic residues" evidence="2">
    <location>
        <begin position="809"/>
        <end position="822"/>
    </location>
</feature>
<organism evidence="4 5">
    <name type="scientific">Lingula anatina</name>
    <name type="common">Brachiopod</name>
    <name type="synonym">Lingula unguis</name>
    <dbReference type="NCBI Taxonomy" id="7574"/>
    <lineage>
        <taxon>Eukaryota</taxon>
        <taxon>Metazoa</taxon>
        <taxon>Spiralia</taxon>
        <taxon>Lophotrochozoa</taxon>
        <taxon>Brachiopoda</taxon>
        <taxon>Linguliformea</taxon>
        <taxon>Lingulata</taxon>
        <taxon>Lingulida</taxon>
        <taxon>Linguloidea</taxon>
        <taxon>Lingulidae</taxon>
        <taxon>Lingula</taxon>
    </lineage>
</organism>
<protein>
    <submittedName>
        <fullName evidence="5 6">Alpha-adducin isoform X1</fullName>
    </submittedName>
</protein>
<dbReference type="AlphaFoldDB" id="A0A1S3IHQ3"/>
<feature type="compositionally biased region" description="Low complexity" evidence="2">
    <location>
        <begin position="634"/>
        <end position="646"/>
    </location>
</feature>
<feature type="domain" description="Class II aldolase/adducin N-terminal" evidence="3">
    <location>
        <begin position="134"/>
        <end position="316"/>
    </location>
</feature>
<gene>
    <name evidence="5 6" type="primary">LOC106164440</name>
</gene>
<dbReference type="SMART" id="SM01007">
    <property type="entry name" value="Aldolase_II"/>
    <property type="match status" value="1"/>
</dbReference>
<feature type="compositionally biased region" description="Polar residues" evidence="2">
    <location>
        <begin position="823"/>
        <end position="832"/>
    </location>
</feature>
<dbReference type="InterPro" id="IPR036409">
    <property type="entry name" value="Aldolase_II/adducin_N_sf"/>
</dbReference>
<dbReference type="GeneID" id="106164440"/>
<feature type="compositionally biased region" description="Basic and acidic residues" evidence="2">
    <location>
        <begin position="605"/>
        <end position="622"/>
    </location>
</feature>
<feature type="region of interest" description="Disordered" evidence="2">
    <location>
        <begin position="553"/>
        <end position="832"/>
    </location>
</feature>
<feature type="region of interest" description="Disordered" evidence="2">
    <location>
        <begin position="1"/>
        <end position="36"/>
    </location>
</feature>
<comment type="similarity">
    <text evidence="1">Belongs to the aldolase class II family. Adducin subfamily.</text>
</comment>
<evidence type="ECO:0000259" key="3">
    <source>
        <dbReference type="SMART" id="SM01007"/>
    </source>
</evidence>
<feature type="compositionally biased region" description="Basic residues" evidence="2">
    <location>
        <begin position="789"/>
        <end position="808"/>
    </location>
</feature>
<dbReference type="Pfam" id="PF00596">
    <property type="entry name" value="Aldolase_II"/>
    <property type="match status" value="1"/>
</dbReference>
<name>A0A1S3IHQ3_LINAN</name>
<dbReference type="Proteomes" id="UP000085678">
    <property type="component" value="Unplaced"/>
</dbReference>
<evidence type="ECO:0000313" key="5">
    <source>
        <dbReference type="RefSeq" id="XP_013397790.1"/>
    </source>
</evidence>
<sequence>MEAETETAQMNGPSGKYIDSIDTEDPEYRRELQRPPDIKEDVRGLKLRQRVSLVLNSEAFREELEEIVDDTLQNVPSSSSLLALQQIADVLIPQQNKPVSGINKSGLATPLILINDLRGVDAANYSKQERVLRCKVASCYRLIDLFGWTHGIYNHISARINQEQEHFLINPFGLLYSEVTAGSLVKVNLQGEVMDQGNTTLGVNKAGFTIHSAIHAARPDIRCIIHLHVPCVAAVSMMKQGLLPISQEALICGEIAYHDYNGIVIDNEAQELIVRNLGPNSKVLFLRNHGAVACGATVEEAFHYAWNLIHACQVQVNAASLGIDNLIQLSEDVQQRTFEVASRGGGGVNSKDAGVKWRTGDLEFEALMRHLDSAGFRTGYMYKQPIVRQPKKGRINSDVEEPPSSTNISYIYDEHGTPIKQIIESKKKAQKTEWLNTPNIYHKQEIEEIGTPNPKKIIKWVEDSSSPQRGSYIKVENPNQFAPQGQDPKEFKQKQKNIRKGYYDEKITPGPQSRILEGVSWEEAERMKDADQSGTQDKVIIVGAASKGIIKRDQQHNAVVYRTPYTPNPFDNMSPEEIEAYKKEVEKKQKGDGDGEPGADTVDTDEGHREPTPPPTPEKKESAPVAASTPKVRTPSTPSTGTPTTPNRHHRPRGHSFETNIDDVFDERAPSTPRSARETNIDDVLDSPPKPKAVSTPRRAAEPPADFQRTSSARYPPRSPELVEDLKQNFERSKSERMPKKKGRGEVEAGSPAKSDTMRSTDSAGDTLDERSSKEGSPTKEPTESPTKEKKKKKKLRLPSFSKKKKEKKEKEKHEKADKEKPTAQTATQSAV</sequence>
<feature type="compositionally biased region" description="Basic and acidic residues" evidence="2">
    <location>
        <begin position="724"/>
        <end position="738"/>
    </location>
</feature>
<dbReference type="NCBIfam" id="NF005451">
    <property type="entry name" value="PRK07044.1"/>
    <property type="match status" value="1"/>
</dbReference>
<dbReference type="PANTHER" id="PTHR10672:SF3">
    <property type="entry name" value="PROTEIN HU-LI TAI SHAO"/>
    <property type="match status" value="1"/>
</dbReference>
<evidence type="ECO:0000313" key="6">
    <source>
        <dbReference type="RefSeq" id="XP_013397791.1"/>
    </source>
</evidence>
<evidence type="ECO:0000256" key="2">
    <source>
        <dbReference type="SAM" id="MobiDB-lite"/>
    </source>
</evidence>
<dbReference type="GO" id="GO:0051015">
    <property type="term" value="F:actin filament binding"/>
    <property type="evidence" value="ECO:0007669"/>
    <property type="project" value="TreeGrafter"/>
</dbReference>
<evidence type="ECO:0000313" key="4">
    <source>
        <dbReference type="Proteomes" id="UP000085678"/>
    </source>
</evidence>
<dbReference type="KEGG" id="lak:106164440"/>
<dbReference type="InterPro" id="IPR001303">
    <property type="entry name" value="Aldolase_II/adducin_N"/>
</dbReference>